<gene>
    <name evidence="2" type="ORF">APLA_LOCUS9571</name>
</gene>
<dbReference type="EMBL" id="CADEBD010000311">
    <property type="protein sequence ID" value="CAB3241689.1"/>
    <property type="molecule type" value="Genomic_DNA"/>
</dbReference>
<organism evidence="2 3">
    <name type="scientific">Arctia plantaginis</name>
    <name type="common">Wood tiger moth</name>
    <name type="synonym">Phalaena plantaginis</name>
    <dbReference type="NCBI Taxonomy" id="874455"/>
    <lineage>
        <taxon>Eukaryota</taxon>
        <taxon>Metazoa</taxon>
        <taxon>Ecdysozoa</taxon>
        <taxon>Arthropoda</taxon>
        <taxon>Hexapoda</taxon>
        <taxon>Insecta</taxon>
        <taxon>Pterygota</taxon>
        <taxon>Neoptera</taxon>
        <taxon>Endopterygota</taxon>
        <taxon>Lepidoptera</taxon>
        <taxon>Glossata</taxon>
        <taxon>Ditrysia</taxon>
        <taxon>Noctuoidea</taxon>
        <taxon>Erebidae</taxon>
        <taxon>Arctiinae</taxon>
        <taxon>Arctia</taxon>
    </lineage>
</organism>
<dbReference type="OrthoDB" id="5421607at2759"/>
<evidence type="ECO:0000313" key="3">
    <source>
        <dbReference type="Proteomes" id="UP000494256"/>
    </source>
</evidence>
<proteinExistence type="predicted"/>
<comment type="caution">
    <text evidence="2">The sequence shown here is derived from an EMBL/GenBank/DDBJ whole genome shotgun (WGS) entry which is preliminary data.</text>
</comment>
<dbReference type="Proteomes" id="UP000494256">
    <property type="component" value="Unassembled WGS sequence"/>
</dbReference>
<keyword evidence="1" id="KW-0175">Coiled coil</keyword>
<accession>A0A8S1A8S5</accession>
<evidence type="ECO:0000256" key="1">
    <source>
        <dbReference type="SAM" id="Coils"/>
    </source>
</evidence>
<feature type="coiled-coil region" evidence="1">
    <location>
        <begin position="86"/>
        <end position="118"/>
    </location>
</feature>
<name>A0A8S1A8S5_ARCPL</name>
<protein>
    <submittedName>
        <fullName evidence="2">Uncharacterized protein</fullName>
    </submittedName>
</protein>
<sequence>MKRTGGGPKPPSPDPETLEIVSMIPQEFETDRNIFDSDGIGMSPKGKEFTKERNHVLLSCIREEHELKMKNIMEIHRFATEEHNLRIQIQNRNQNLLNEESQLRMQKLKLEIALLKSTNNL</sequence>
<dbReference type="AlphaFoldDB" id="A0A8S1A8S5"/>
<reference evidence="2 3" key="1">
    <citation type="submission" date="2020-04" db="EMBL/GenBank/DDBJ databases">
        <authorList>
            <person name="Wallbank WR R."/>
            <person name="Pardo Diaz C."/>
            <person name="Kozak K."/>
            <person name="Martin S."/>
            <person name="Jiggins C."/>
            <person name="Moest M."/>
            <person name="Warren A I."/>
            <person name="Byers J.R.P. K."/>
            <person name="Montejo-Kovacevich G."/>
            <person name="Yen C E."/>
        </authorList>
    </citation>
    <scope>NUCLEOTIDE SEQUENCE [LARGE SCALE GENOMIC DNA]</scope>
</reference>
<evidence type="ECO:0000313" key="2">
    <source>
        <dbReference type="EMBL" id="CAB3241689.1"/>
    </source>
</evidence>